<proteinExistence type="predicted"/>
<evidence type="ECO:0000313" key="3">
    <source>
        <dbReference type="Proteomes" id="UP001218218"/>
    </source>
</evidence>
<dbReference type="EMBL" id="JARIHO010000038">
    <property type="protein sequence ID" value="KAJ7328979.1"/>
    <property type="molecule type" value="Genomic_DNA"/>
</dbReference>
<keyword evidence="3" id="KW-1185">Reference proteome</keyword>
<gene>
    <name evidence="2" type="ORF">DFH08DRAFT_318200</name>
</gene>
<dbReference type="Proteomes" id="UP001218218">
    <property type="component" value="Unassembled WGS sequence"/>
</dbReference>
<feature type="compositionally biased region" description="Polar residues" evidence="1">
    <location>
        <begin position="219"/>
        <end position="258"/>
    </location>
</feature>
<evidence type="ECO:0000256" key="1">
    <source>
        <dbReference type="SAM" id="MobiDB-lite"/>
    </source>
</evidence>
<dbReference type="AlphaFoldDB" id="A0AAD6ZMP9"/>
<feature type="region of interest" description="Disordered" evidence="1">
    <location>
        <begin position="218"/>
        <end position="267"/>
    </location>
</feature>
<name>A0AAD6ZMP9_9AGAR</name>
<comment type="caution">
    <text evidence="2">The sequence shown here is derived from an EMBL/GenBank/DDBJ whole genome shotgun (WGS) entry which is preliminary data.</text>
</comment>
<accession>A0AAD6ZMP9</accession>
<evidence type="ECO:0000313" key="2">
    <source>
        <dbReference type="EMBL" id="KAJ7328979.1"/>
    </source>
</evidence>
<organism evidence="2 3">
    <name type="scientific">Mycena albidolilacea</name>
    <dbReference type="NCBI Taxonomy" id="1033008"/>
    <lineage>
        <taxon>Eukaryota</taxon>
        <taxon>Fungi</taxon>
        <taxon>Dikarya</taxon>
        <taxon>Basidiomycota</taxon>
        <taxon>Agaricomycotina</taxon>
        <taxon>Agaricomycetes</taxon>
        <taxon>Agaricomycetidae</taxon>
        <taxon>Agaricales</taxon>
        <taxon>Marasmiineae</taxon>
        <taxon>Mycenaceae</taxon>
        <taxon>Mycena</taxon>
    </lineage>
</organism>
<sequence>MRMQTAPTMEVPCCGPRTRESTCHLGNEMSKGMKEKLRARRTRASVGREARHSPFVLHPSMLACPCALDPPAIAHFPNNHLLCSQTPPVFTPLLRARLSRYISPRPSTPGLWTPTSRWRHRGADGAGRPEYDTSTIGALVTRRPSGSGNEIRVRVAGAKGAQGIGAAYFSTMGARLNASEGMLPGSTERMLSVVGVADAIQITIYYIGNILIEAEERMPSSTNSSYLPSTNSRRQPSTHSGPSSLGRTNSTRSFSSPTPDELKTIIDSRFPRLVGGTA</sequence>
<reference evidence="2" key="1">
    <citation type="submission" date="2023-03" db="EMBL/GenBank/DDBJ databases">
        <title>Massive genome expansion in bonnet fungi (Mycena s.s.) driven by repeated elements and novel gene families across ecological guilds.</title>
        <authorList>
            <consortium name="Lawrence Berkeley National Laboratory"/>
            <person name="Harder C.B."/>
            <person name="Miyauchi S."/>
            <person name="Viragh M."/>
            <person name="Kuo A."/>
            <person name="Thoen E."/>
            <person name="Andreopoulos B."/>
            <person name="Lu D."/>
            <person name="Skrede I."/>
            <person name="Drula E."/>
            <person name="Henrissat B."/>
            <person name="Morin E."/>
            <person name="Kohler A."/>
            <person name="Barry K."/>
            <person name="LaButti K."/>
            <person name="Morin E."/>
            <person name="Salamov A."/>
            <person name="Lipzen A."/>
            <person name="Mereny Z."/>
            <person name="Hegedus B."/>
            <person name="Baldrian P."/>
            <person name="Stursova M."/>
            <person name="Weitz H."/>
            <person name="Taylor A."/>
            <person name="Grigoriev I.V."/>
            <person name="Nagy L.G."/>
            <person name="Martin F."/>
            <person name="Kauserud H."/>
        </authorList>
    </citation>
    <scope>NUCLEOTIDE SEQUENCE</scope>
    <source>
        <strain evidence="2">CBHHK002</strain>
    </source>
</reference>
<protein>
    <submittedName>
        <fullName evidence="2">Uncharacterized protein</fullName>
    </submittedName>
</protein>